<dbReference type="GeneID" id="58050838"/>
<reference evidence="13 14" key="1">
    <citation type="submission" date="2018-05" db="EMBL/GenBank/DDBJ databases">
        <title>Complete genome sequencing of three human clinical isolates of Staphylococcus caprae reveals virulence factors similar to those of S. epidermidis and S. capitis.</title>
        <authorList>
            <person name="Watanabe S."/>
            <person name="Cui L."/>
        </authorList>
    </citation>
    <scope>NUCLEOTIDE SEQUENCE [LARGE SCALE GENOMIC DNA]</scope>
    <source>
        <strain evidence="13 14">JMUB590</strain>
    </source>
</reference>
<keyword evidence="8 11" id="KW-1133">Transmembrane helix</keyword>
<dbReference type="SMART" id="SM00062">
    <property type="entry name" value="PBPb"/>
    <property type="match status" value="1"/>
</dbReference>
<dbReference type="PROSITE" id="PS50928">
    <property type="entry name" value="ABC_TM1"/>
    <property type="match status" value="1"/>
</dbReference>
<dbReference type="CDD" id="cd06261">
    <property type="entry name" value="TM_PBP2"/>
    <property type="match status" value="1"/>
</dbReference>
<evidence type="ECO:0000256" key="5">
    <source>
        <dbReference type="ARBA" id="ARBA00022596"/>
    </source>
</evidence>
<evidence type="ECO:0000256" key="8">
    <source>
        <dbReference type="ARBA" id="ARBA00022989"/>
    </source>
</evidence>
<evidence type="ECO:0000256" key="6">
    <source>
        <dbReference type="ARBA" id="ARBA00022692"/>
    </source>
</evidence>
<dbReference type="InterPro" id="IPR043429">
    <property type="entry name" value="ArtM/GltK/GlnP/TcyL/YhdX-like"/>
</dbReference>
<evidence type="ECO:0000313" key="13">
    <source>
        <dbReference type="EMBL" id="BBD92145.1"/>
    </source>
</evidence>
<dbReference type="InterPro" id="IPR001638">
    <property type="entry name" value="Solute-binding_3/MltF_N"/>
</dbReference>
<proteinExistence type="inferred from homology"/>
<evidence type="ECO:0000256" key="2">
    <source>
        <dbReference type="ARBA" id="ARBA00010072"/>
    </source>
</evidence>
<dbReference type="PANTHER" id="PTHR30614:SF20">
    <property type="entry name" value="GLUTAMINE TRANSPORT SYSTEM PERMEASE PROTEIN GLNP"/>
    <property type="match status" value="1"/>
</dbReference>
<evidence type="ECO:0000256" key="4">
    <source>
        <dbReference type="ARBA" id="ARBA00022475"/>
    </source>
</evidence>
<organism evidence="13 14">
    <name type="scientific">Staphylococcus caprae</name>
    <dbReference type="NCBI Taxonomy" id="29380"/>
    <lineage>
        <taxon>Bacteria</taxon>
        <taxon>Bacillati</taxon>
        <taxon>Bacillota</taxon>
        <taxon>Bacilli</taxon>
        <taxon>Bacillales</taxon>
        <taxon>Staphylococcaceae</taxon>
        <taxon>Staphylococcus</taxon>
    </lineage>
</organism>
<evidence type="ECO:0000256" key="9">
    <source>
        <dbReference type="ARBA" id="ARBA00023112"/>
    </source>
</evidence>
<gene>
    <name evidence="13" type="ORF">JMUB590_1079</name>
</gene>
<keyword evidence="14" id="KW-1185">Reference proteome</keyword>
<feature type="transmembrane region" description="Helical" evidence="11">
    <location>
        <begin position="289"/>
        <end position="312"/>
    </location>
</feature>
<dbReference type="Pfam" id="PF00497">
    <property type="entry name" value="SBP_bac_3"/>
    <property type="match status" value="1"/>
</dbReference>
<keyword evidence="9" id="KW-0921">Nickel transport</keyword>
<evidence type="ECO:0000256" key="3">
    <source>
        <dbReference type="ARBA" id="ARBA00022448"/>
    </source>
</evidence>
<evidence type="ECO:0000313" key="14">
    <source>
        <dbReference type="Proteomes" id="UP000274772"/>
    </source>
</evidence>
<sequence>MNKTFKIIIVIAILISSAMIYINPIASAKEDSNWNKIKQRGEIRVGLSADYAPLEFEKTVHGKTEYAGVDIELAKKIAKDNHLKLKIVNMQFDSLLGALKTGKIDIIISGMTTTPERKKEVDFTEPYMMTNNTMLVKKSEKNQYKSLKDFDGKKIAAQKGTEQEKIAQNEINNGQISSLSRLPDAILALKSGKVVGTVIEKPVAEAYLKQNPELDFADVKFNEEKKPTCIALPKDSPELLKHLNQTIDEVKSKNLIDSYMNKAAEDMQDDGNFFTKYGSFFIKGIKDTILISSIGVILGSILGALIALMKLSKFKPLSWLASIYIEFLRGTPMLVQVFIVFFGTTAALGLDVSALICGTIALVINSSAYIAEIIRAGINAVDKGQTEAARSLGLNYSQTMKFVVMPQAIKNILPALGNEFVTLIKESSIVSTIGVGEIMFNAQVVQGISFDPFTPLLIAAVLYFILTFALSRIMSLVEGRMKASD</sequence>
<dbReference type="Pfam" id="PF00528">
    <property type="entry name" value="BPD_transp_1"/>
    <property type="match status" value="1"/>
</dbReference>
<comment type="subcellular location">
    <subcellularLocation>
        <location evidence="1 11">Cell membrane</location>
        <topology evidence="1 11">Multi-pass membrane protein</topology>
    </subcellularLocation>
</comment>
<name>A0ABM7FTQ5_9STAP</name>
<dbReference type="Gene3D" id="3.40.190.10">
    <property type="entry name" value="Periplasmic binding protein-like II"/>
    <property type="match status" value="2"/>
</dbReference>
<evidence type="ECO:0000256" key="10">
    <source>
        <dbReference type="ARBA" id="ARBA00023136"/>
    </source>
</evidence>
<dbReference type="SMART" id="SM00079">
    <property type="entry name" value="PBPe"/>
    <property type="match status" value="1"/>
</dbReference>
<dbReference type="SUPFAM" id="SSF161098">
    <property type="entry name" value="MetI-like"/>
    <property type="match status" value="1"/>
</dbReference>
<keyword evidence="4" id="KW-1003">Cell membrane</keyword>
<dbReference type="InterPro" id="IPR010065">
    <property type="entry name" value="AA_ABC_transptr_permease_3TM"/>
</dbReference>
<feature type="transmembrane region" description="Helical" evidence="11">
    <location>
        <begin position="456"/>
        <end position="477"/>
    </location>
</feature>
<keyword evidence="6 11" id="KW-0812">Transmembrane</keyword>
<evidence type="ECO:0000256" key="11">
    <source>
        <dbReference type="RuleBase" id="RU363032"/>
    </source>
</evidence>
<dbReference type="SUPFAM" id="SSF53850">
    <property type="entry name" value="Periplasmic binding protein-like II"/>
    <property type="match status" value="1"/>
</dbReference>
<feature type="transmembrane region" description="Helical" evidence="11">
    <location>
        <begin position="333"/>
        <end position="364"/>
    </location>
</feature>
<keyword evidence="10 11" id="KW-0472">Membrane</keyword>
<keyword evidence="3 11" id="KW-0813">Transport</keyword>
<protein>
    <submittedName>
        <fullName evidence="13">Polar amino acid ABC transporter, inner membrane subunit</fullName>
    </submittedName>
</protein>
<keyword evidence="7" id="KW-0029">Amino-acid transport</keyword>
<evidence type="ECO:0000259" key="12">
    <source>
        <dbReference type="PROSITE" id="PS50928"/>
    </source>
</evidence>
<evidence type="ECO:0000256" key="7">
    <source>
        <dbReference type="ARBA" id="ARBA00022970"/>
    </source>
</evidence>
<dbReference type="InterPro" id="IPR000515">
    <property type="entry name" value="MetI-like"/>
</dbReference>
<dbReference type="EMBL" id="AP018586">
    <property type="protein sequence ID" value="BBD92145.1"/>
    <property type="molecule type" value="Genomic_DNA"/>
</dbReference>
<accession>A0ABM7FTQ5</accession>
<keyword evidence="5" id="KW-0533">Nickel</keyword>
<feature type="domain" description="ABC transmembrane type-1" evidence="12">
    <location>
        <begin position="285"/>
        <end position="474"/>
    </location>
</feature>
<evidence type="ECO:0000256" key="1">
    <source>
        <dbReference type="ARBA" id="ARBA00004651"/>
    </source>
</evidence>
<dbReference type="InterPro" id="IPR035906">
    <property type="entry name" value="MetI-like_sf"/>
</dbReference>
<keyword evidence="9" id="KW-0406">Ion transport</keyword>
<dbReference type="NCBIfam" id="TIGR01726">
    <property type="entry name" value="HEQRo_perm_3TM"/>
    <property type="match status" value="1"/>
</dbReference>
<dbReference type="PANTHER" id="PTHR30614">
    <property type="entry name" value="MEMBRANE COMPONENT OF AMINO ACID ABC TRANSPORTER"/>
    <property type="match status" value="1"/>
</dbReference>
<dbReference type="Proteomes" id="UP000274772">
    <property type="component" value="Chromosome"/>
</dbReference>
<dbReference type="InterPro" id="IPR001320">
    <property type="entry name" value="Iontro_rcpt_C"/>
</dbReference>
<comment type="similarity">
    <text evidence="2">Belongs to the binding-protein-dependent transport system permease family. HisMQ subfamily.</text>
</comment>
<dbReference type="RefSeq" id="WP_044466434.1">
    <property type="nucleotide sequence ID" value="NZ_AP018585.1"/>
</dbReference>
<dbReference type="Gene3D" id="1.10.3720.10">
    <property type="entry name" value="MetI-like"/>
    <property type="match status" value="1"/>
</dbReference>